<keyword evidence="4" id="KW-0067">ATP-binding</keyword>
<dbReference type="Gene3D" id="3.40.50.300">
    <property type="entry name" value="P-loop containing nucleotide triphosphate hydrolases"/>
    <property type="match status" value="1"/>
</dbReference>
<dbReference type="GO" id="GO:0016887">
    <property type="term" value="F:ATP hydrolysis activity"/>
    <property type="evidence" value="ECO:0007669"/>
    <property type="project" value="InterPro"/>
</dbReference>
<dbReference type="SUPFAM" id="SSF52540">
    <property type="entry name" value="P-loop containing nucleoside triphosphate hydrolases"/>
    <property type="match status" value="1"/>
</dbReference>
<evidence type="ECO:0000256" key="4">
    <source>
        <dbReference type="ARBA" id="ARBA00022840"/>
    </source>
</evidence>
<feature type="domain" description="ABC transporter" evidence="5">
    <location>
        <begin position="3"/>
        <end position="230"/>
    </location>
</feature>
<dbReference type="RefSeq" id="WP_066444983.1">
    <property type="nucleotide sequence ID" value="NZ_CAUWFI010000054.1"/>
</dbReference>
<dbReference type="Pfam" id="PF00005">
    <property type="entry name" value="ABC_tran"/>
    <property type="match status" value="1"/>
</dbReference>
<dbReference type="InterPro" id="IPR017871">
    <property type="entry name" value="ABC_transporter-like_CS"/>
</dbReference>
<dbReference type="EMBL" id="SMCQ01000019">
    <property type="protein sequence ID" value="TCV95061.1"/>
    <property type="molecule type" value="Genomic_DNA"/>
</dbReference>
<name>A0A4R3YRK3_9FIRM</name>
<dbReference type="Proteomes" id="UP000295515">
    <property type="component" value="Unassembled WGS sequence"/>
</dbReference>
<protein>
    <submittedName>
        <fullName evidence="6">ABC-type multidrug transport system ATPase subunit</fullName>
    </submittedName>
</protein>
<dbReference type="PROSITE" id="PS50893">
    <property type="entry name" value="ABC_TRANSPORTER_2"/>
    <property type="match status" value="1"/>
</dbReference>
<dbReference type="PANTHER" id="PTHR43335">
    <property type="entry name" value="ABC TRANSPORTER, ATP-BINDING PROTEIN"/>
    <property type="match status" value="1"/>
</dbReference>
<keyword evidence="3" id="KW-0547">Nucleotide-binding</keyword>
<evidence type="ECO:0000256" key="2">
    <source>
        <dbReference type="ARBA" id="ARBA00022448"/>
    </source>
</evidence>
<dbReference type="PANTHER" id="PTHR43335:SF2">
    <property type="entry name" value="ABC TRANSPORTER, ATP-BINDING PROTEIN"/>
    <property type="match status" value="1"/>
</dbReference>
<dbReference type="SMART" id="SM00382">
    <property type="entry name" value="AAA"/>
    <property type="match status" value="1"/>
</dbReference>
<proteinExistence type="inferred from homology"/>
<dbReference type="InterPro" id="IPR003593">
    <property type="entry name" value="AAA+_ATPase"/>
</dbReference>
<keyword evidence="2" id="KW-0813">Transport</keyword>
<evidence type="ECO:0000259" key="5">
    <source>
        <dbReference type="PROSITE" id="PS50893"/>
    </source>
</evidence>
<dbReference type="AlphaFoldDB" id="A0A4R3YRK3"/>
<comment type="similarity">
    <text evidence="1">Belongs to the ABC transporter superfamily.</text>
</comment>
<comment type="caution">
    <text evidence="6">The sequence shown here is derived from an EMBL/GenBank/DDBJ whole genome shotgun (WGS) entry which is preliminary data.</text>
</comment>
<evidence type="ECO:0000313" key="7">
    <source>
        <dbReference type="Proteomes" id="UP000295515"/>
    </source>
</evidence>
<dbReference type="GO" id="GO:0005524">
    <property type="term" value="F:ATP binding"/>
    <property type="evidence" value="ECO:0007669"/>
    <property type="project" value="UniProtKB-KW"/>
</dbReference>
<organism evidence="6 7">
    <name type="scientific">Longibaculum muris</name>
    <dbReference type="NCBI Taxonomy" id="1796628"/>
    <lineage>
        <taxon>Bacteria</taxon>
        <taxon>Bacillati</taxon>
        <taxon>Bacillota</taxon>
        <taxon>Erysipelotrichia</taxon>
        <taxon>Erysipelotrichales</taxon>
        <taxon>Coprobacillaceae</taxon>
        <taxon>Longibaculum</taxon>
    </lineage>
</organism>
<reference evidence="6 7" key="1">
    <citation type="submission" date="2019-03" db="EMBL/GenBank/DDBJ databases">
        <title>Genomic Encyclopedia of Type Strains, Phase IV (KMG-IV): sequencing the most valuable type-strain genomes for metagenomic binning, comparative biology and taxonomic classification.</title>
        <authorList>
            <person name="Goeker M."/>
        </authorList>
    </citation>
    <scope>NUCLEOTIDE SEQUENCE [LARGE SCALE GENOMIC DNA]</scope>
    <source>
        <strain evidence="6 7">DSM 29487</strain>
    </source>
</reference>
<evidence type="ECO:0000256" key="3">
    <source>
        <dbReference type="ARBA" id="ARBA00022741"/>
    </source>
</evidence>
<gene>
    <name evidence="6" type="ORF">EDD60_11948</name>
</gene>
<evidence type="ECO:0000313" key="6">
    <source>
        <dbReference type="EMBL" id="TCV95061.1"/>
    </source>
</evidence>
<evidence type="ECO:0000256" key="1">
    <source>
        <dbReference type="ARBA" id="ARBA00005417"/>
    </source>
</evidence>
<sequence>MEVIVENACITLNKKEIIRNFNCKISNHIYGLMGANGSGKTTLIRMILGIYKVTSGSIQYLADDECISDNMKFNIGYLPQSFDAFKDLTLYEQMKYFAILKEIPKQDRNKEIDKVLKLTHLSNDRDKKCKELSGGMIRRLGIAQALMGEPDILVFDEPTAGLDPQERLKFREIINQLDFDIPIIISTHIVDDIYKQCSYILFLKDGKLIYSGLVNDLLQLLDNKVYSCHSSNIDNIKEEIYVVFNQNNIFRIVSKTVLKYDFLTKEEPTLDDAYVYLNS</sequence>
<accession>A0A4R3YRK3</accession>
<dbReference type="InterPro" id="IPR003439">
    <property type="entry name" value="ABC_transporter-like_ATP-bd"/>
</dbReference>
<dbReference type="GeneID" id="98916141"/>
<dbReference type="InterPro" id="IPR027417">
    <property type="entry name" value="P-loop_NTPase"/>
</dbReference>
<dbReference type="PROSITE" id="PS00211">
    <property type="entry name" value="ABC_TRANSPORTER_1"/>
    <property type="match status" value="1"/>
</dbReference>
<keyword evidence="7" id="KW-1185">Reference proteome</keyword>